<evidence type="ECO:0000256" key="1">
    <source>
        <dbReference type="SAM" id="Coils"/>
    </source>
</evidence>
<organism evidence="3 4">
    <name type="scientific">Ramazzottius varieornatus</name>
    <name type="common">Water bear</name>
    <name type="synonym">Tardigrade</name>
    <dbReference type="NCBI Taxonomy" id="947166"/>
    <lineage>
        <taxon>Eukaryota</taxon>
        <taxon>Metazoa</taxon>
        <taxon>Ecdysozoa</taxon>
        <taxon>Tardigrada</taxon>
        <taxon>Eutardigrada</taxon>
        <taxon>Parachela</taxon>
        <taxon>Hypsibioidea</taxon>
        <taxon>Ramazzottiidae</taxon>
        <taxon>Ramazzottius</taxon>
    </lineage>
</organism>
<dbReference type="EMBL" id="BDGG01000005">
    <property type="protein sequence ID" value="GAU98853.1"/>
    <property type="molecule type" value="Genomic_DNA"/>
</dbReference>
<dbReference type="OrthoDB" id="10051906at2759"/>
<name>A0A1D1VIW9_RAMVA</name>
<keyword evidence="4" id="KW-1185">Reference proteome</keyword>
<protein>
    <submittedName>
        <fullName evidence="3">Uncharacterized protein</fullName>
    </submittedName>
</protein>
<dbReference type="Gene3D" id="1.10.287.1490">
    <property type="match status" value="1"/>
</dbReference>
<evidence type="ECO:0000313" key="3">
    <source>
        <dbReference type="EMBL" id="GAU98853.1"/>
    </source>
</evidence>
<keyword evidence="1" id="KW-0175">Coiled coil</keyword>
<evidence type="ECO:0000256" key="2">
    <source>
        <dbReference type="SAM" id="MobiDB-lite"/>
    </source>
</evidence>
<feature type="coiled-coil region" evidence="1">
    <location>
        <begin position="207"/>
        <end position="238"/>
    </location>
</feature>
<dbReference type="AlphaFoldDB" id="A0A1D1VIW9"/>
<gene>
    <name evidence="3" type="primary">RvY_09941-1</name>
    <name evidence="3" type="synonym">RvY_09941.1</name>
    <name evidence="3" type="ORF">RvY_09941</name>
</gene>
<comment type="caution">
    <text evidence="3">The sequence shown here is derived from an EMBL/GenBank/DDBJ whole genome shotgun (WGS) entry which is preliminary data.</text>
</comment>
<evidence type="ECO:0000313" key="4">
    <source>
        <dbReference type="Proteomes" id="UP000186922"/>
    </source>
</evidence>
<reference evidence="3 4" key="1">
    <citation type="journal article" date="2016" name="Nat. Commun.">
        <title>Extremotolerant tardigrade genome and improved radiotolerance of human cultured cells by tardigrade-unique protein.</title>
        <authorList>
            <person name="Hashimoto T."/>
            <person name="Horikawa D.D."/>
            <person name="Saito Y."/>
            <person name="Kuwahara H."/>
            <person name="Kozuka-Hata H."/>
            <person name="Shin-I T."/>
            <person name="Minakuchi Y."/>
            <person name="Ohishi K."/>
            <person name="Motoyama A."/>
            <person name="Aizu T."/>
            <person name="Enomoto A."/>
            <person name="Kondo K."/>
            <person name="Tanaka S."/>
            <person name="Hara Y."/>
            <person name="Koshikawa S."/>
            <person name="Sagara H."/>
            <person name="Miura T."/>
            <person name="Yokobori S."/>
            <person name="Miyagawa K."/>
            <person name="Suzuki Y."/>
            <person name="Kubo T."/>
            <person name="Oyama M."/>
            <person name="Kohara Y."/>
            <person name="Fujiyama A."/>
            <person name="Arakawa K."/>
            <person name="Katayama T."/>
            <person name="Toyoda A."/>
            <person name="Kunieda T."/>
        </authorList>
    </citation>
    <scope>NUCLEOTIDE SEQUENCE [LARGE SCALE GENOMIC DNA]</scope>
    <source>
        <strain evidence="3 4">YOKOZUNA-1</strain>
    </source>
</reference>
<proteinExistence type="predicted"/>
<dbReference type="Proteomes" id="UP000186922">
    <property type="component" value="Unassembled WGS sequence"/>
</dbReference>
<feature type="region of interest" description="Disordered" evidence="2">
    <location>
        <begin position="145"/>
        <end position="167"/>
    </location>
</feature>
<accession>A0A1D1VIW9</accession>
<sequence length="420" mass="47325">MTSHIGDRVLMENLRCDVLDIEETIQKLLKRKDISKSLNSHRSWKYTGSYVLDVDTENLVTCFQYNPRNADQSQKGHLTLLELLIDRIGTTLLAFGVFIQSRQVSPPKQRLKVCLDRNLLVAATEILNWRIEQFFQAWGIGLPPEPETRSEEGQTSDPYRPNEPCPSCSTKKVVQEDVIQSISLGLQCNKEDIAQNSPLLKAKLSALSASEADIQAQEKKLKQEEAKLSANLSSMNAELSTCDTQLINKKADFEKVRLHTEDQLKKLSDLASEVESTSASTGNLDLAISNIYQAVGDINRQIDELEGSLSSAKSTRSTRDLNHMESRVDVQSKITANTQLLSSLSDQLSCFQQTYDPSWQQKLAQSEEKRASLVALWGDSQDRQNRNEYHMRELDAVFAQENSLREKLLAELRTFDTSVA</sequence>